<keyword evidence="8" id="KW-0808">Transferase</keyword>
<dbReference type="Gene3D" id="3.40.50.300">
    <property type="entry name" value="P-loop containing nucleotide triphosphate hydrolases"/>
    <property type="match status" value="1"/>
</dbReference>
<dbReference type="InterPro" id="IPR027417">
    <property type="entry name" value="P-loop_NTPase"/>
</dbReference>
<proteinExistence type="predicted"/>
<dbReference type="EMBL" id="JANBPU010000164">
    <property type="protein sequence ID" value="KAJ1915069.1"/>
    <property type="molecule type" value="Genomic_DNA"/>
</dbReference>
<dbReference type="Pfam" id="PF16573">
    <property type="entry name" value="CLP1_N"/>
    <property type="match status" value="1"/>
</dbReference>
<name>A0A9W7ZX53_9FUNG</name>
<dbReference type="Gene3D" id="2.40.30.330">
    <property type="entry name" value="Pre-mRNA cleavage complex subunit Clp1, C-terminal domain"/>
    <property type="match status" value="1"/>
</dbReference>
<dbReference type="Gene3D" id="2.60.120.1030">
    <property type="entry name" value="Clp1, DNA binding domain"/>
    <property type="match status" value="1"/>
</dbReference>
<evidence type="ECO:0000259" key="7">
    <source>
        <dbReference type="Pfam" id="PF16575"/>
    </source>
</evidence>
<dbReference type="InterPro" id="IPR045116">
    <property type="entry name" value="Clp1/Grc3"/>
</dbReference>
<dbReference type="InterPro" id="IPR038239">
    <property type="entry name" value="Clp1_N_sf"/>
</dbReference>
<evidence type="ECO:0000256" key="1">
    <source>
        <dbReference type="ARBA" id="ARBA00018706"/>
    </source>
</evidence>
<sequence length="438" mass="47982">MSYSSAPKVEAVKKEWALNPGEEFRFEVDIKSGVTIKLLSGTAEIFGAELGSAKEYYFTGTKLAGRCSAEYVAEETPMDSYLNVHCALHQKRQLAADNLEGAAKNSPRIIVVGPADSGKTTFTRTMINYAVRQGIPGTISATPITHIIDPEDGFSGYASASSTAPPETPLVYQFGSTVPQDNMHIYKSLVSTLATSVKKRLSVDSHANSSGFIIDTHGSTGESSNDVLSHIVTELSVNIILVLGSERLFSVVKRQYGGNPDITILKLVKSGGVVSRDESFMHELRSRQIRDYFYGTHNEPFSSFSSVAKFSDLNIFQPSEGKYLAGHPPILDNNDFSNLAAPSSTLPLGENRRLKEAQLKKMEPDESLLHSLLSIQNLKPASDEAPSEQEIICANASGFVHVTKIDVQKERVEFLSPLPGRLPRKYLIYGKFVWIETL</sequence>
<evidence type="ECO:0000256" key="2">
    <source>
        <dbReference type="ARBA" id="ARBA00019824"/>
    </source>
</evidence>
<dbReference type="PANTHER" id="PTHR12755">
    <property type="entry name" value="CLEAVAGE/POLYADENYLATION FACTOR IA SUBUNIT CLP1P"/>
    <property type="match status" value="1"/>
</dbReference>
<dbReference type="GO" id="GO:0005634">
    <property type="term" value="C:nucleus"/>
    <property type="evidence" value="ECO:0007669"/>
    <property type="project" value="TreeGrafter"/>
</dbReference>
<protein>
    <recommendedName>
        <fullName evidence="2">Polynucleotide 5'-hydroxyl-kinase GRC3</fullName>
    </recommendedName>
    <alternativeName>
        <fullName evidence="1">Polynucleotide 5'-hydroxyl-kinase grc3</fullName>
    </alternativeName>
</protein>
<dbReference type="Pfam" id="PF06807">
    <property type="entry name" value="Clp1"/>
    <property type="match status" value="1"/>
</dbReference>
<keyword evidence="3" id="KW-0547">Nucleotide-binding</keyword>
<comment type="caution">
    <text evidence="8">The sequence shown here is derived from an EMBL/GenBank/DDBJ whole genome shotgun (WGS) entry which is preliminary data.</text>
</comment>
<dbReference type="SUPFAM" id="SSF52540">
    <property type="entry name" value="P-loop containing nucleoside triphosphate hydrolases"/>
    <property type="match status" value="1"/>
</dbReference>
<dbReference type="PANTHER" id="PTHR12755:SF6">
    <property type="entry name" value="POLYRIBONUCLEOTIDE 5'-HYDROXYL-KINASE CLP1"/>
    <property type="match status" value="1"/>
</dbReference>
<dbReference type="GO" id="GO:0051731">
    <property type="term" value="F:polynucleotide 5'-hydroxyl-kinase activity"/>
    <property type="evidence" value="ECO:0007669"/>
    <property type="project" value="InterPro"/>
</dbReference>
<evidence type="ECO:0000259" key="6">
    <source>
        <dbReference type="Pfam" id="PF16573"/>
    </source>
</evidence>
<keyword evidence="9" id="KW-1185">Reference proteome</keyword>
<dbReference type="Proteomes" id="UP001150538">
    <property type="component" value="Unassembled WGS sequence"/>
</dbReference>
<organism evidence="8 9">
    <name type="scientific">Mycoemilia scoparia</name>
    <dbReference type="NCBI Taxonomy" id="417184"/>
    <lineage>
        <taxon>Eukaryota</taxon>
        <taxon>Fungi</taxon>
        <taxon>Fungi incertae sedis</taxon>
        <taxon>Zoopagomycota</taxon>
        <taxon>Kickxellomycotina</taxon>
        <taxon>Kickxellomycetes</taxon>
        <taxon>Kickxellales</taxon>
        <taxon>Kickxellaceae</taxon>
        <taxon>Mycoemilia</taxon>
    </lineage>
</organism>
<evidence type="ECO:0000256" key="4">
    <source>
        <dbReference type="ARBA" id="ARBA00022840"/>
    </source>
</evidence>
<dbReference type="InterPro" id="IPR010655">
    <property type="entry name" value="Clp1_C"/>
</dbReference>
<dbReference type="GO" id="GO:0006388">
    <property type="term" value="P:tRNA splicing, via endonucleolytic cleavage and ligation"/>
    <property type="evidence" value="ECO:0007669"/>
    <property type="project" value="TreeGrafter"/>
</dbReference>
<feature type="domain" description="Clp1 P-loop" evidence="7">
    <location>
        <begin position="113"/>
        <end position="295"/>
    </location>
</feature>
<dbReference type="OrthoDB" id="258143at2759"/>
<dbReference type="GO" id="GO:0005524">
    <property type="term" value="F:ATP binding"/>
    <property type="evidence" value="ECO:0007669"/>
    <property type="project" value="UniProtKB-KW"/>
</dbReference>
<dbReference type="GO" id="GO:0031124">
    <property type="term" value="P:mRNA 3'-end processing"/>
    <property type="evidence" value="ECO:0007669"/>
    <property type="project" value="InterPro"/>
</dbReference>
<gene>
    <name evidence="8" type="primary">CLP1</name>
    <name evidence="8" type="ORF">H4219_004497</name>
</gene>
<dbReference type="AlphaFoldDB" id="A0A9W7ZX53"/>
<evidence type="ECO:0000313" key="8">
    <source>
        <dbReference type="EMBL" id="KAJ1915069.1"/>
    </source>
</evidence>
<reference evidence="8" key="1">
    <citation type="submission" date="2022-07" db="EMBL/GenBank/DDBJ databases">
        <title>Phylogenomic reconstructions and comparative analyses of Kickxellomycotina fungi.</title>
        <authorList>
            <person name="Reynolds N.K."/>
            <person name="Stajich J.E."/>
            <person name="Barry K."/>
            <person name="Grigoriev I.V."/>
            <person name="Crous P."/>
            <person name="Smith M.E."/>
        </authorList>
    </citation>
    <scope>NUCLEOTIDE SEQUENCE</scope>
    <source>
        <strain evidence="8">NBRC 100468</strain>
    </source>
</reference>
<feature type="domain" description="Clp1 N-terminal" evidence="6">
    <location>
        <begin position="18"/>
        <end position="94"/>
    </location>
</feature>
<accession>A0A9W7ZX53</accession>
<dbReference type="InterPro" id="IPR032319">
    <property type="entry name" value="CLP1_P"/>
</dbReference>
<evidence type="ECO:0000256" key="3">
    <source>
        <dbReference type="ARBA" id="ARBA00022741"/>
    </source>
</evidence>
<feature type="domain" description="Clp1 C-terminal" evidence="5">
    <location>
        <begin position="304"/>
        <end position="436"/>
    </location>
</feature>
<evidence type="ECO:0000313" key="9">
    <source>
        <dbReference type="Proteomes" id="UP001150538"/>
    </source>
</evidence>
<keyword evidence="4" id="KW-0067">ATP-binding</keyword>
<dbReference type="InterPro" id="IPR032324">
    <property type="entry name" value="Clp1_N"/>
</dbReference>
<dbReference type="InterPro" id="IPR038238">
    <property type="entry name" value="Clp1_C_sf"/>
</dbReference>
<evidence type="ECO:0000259" key="5">
    <source>
        <dbReference type="Pfam" id="PF06807"/>
    </source>
</evidence>
<dbReference type="Pfam" id="PF16575">
    <property type="entry name" value="CLP1_P"/>
    <property type="match status" value="1"/>
</dbReference>